<proteinExistence type="predicted"/>
<sequence length="64" mass="7329">MSTPSLVERLLAPSSPTLGLRLIPGEGDSFYRQNRGTERYLFRDEHGRWVILQPSADRSDEVVR</sequence>
<dbReference type="Proteomes" id="UP000017840">
    <property type="component" value="Unassembled WGS sequence"/>
</dbReference>
<dbReference type="EMBL" id="ASGZ01000070">
    <property type="protein sequence ID" value="ESP86852.1"/>
    <property type="molecule type" value="Genomic_DNA"/>
</dbReference>
<protein>
    <submittedName>
        <fullName evidence="1">Uncharacterized protein</fullName>
    </submittedName>
</protein>
<gene>
    <name evidence="1" type="ORF">K933_17252</name>
</gene>
<dbReference type="AlphaFoldDB" id="V4IUJ5"/>
<evidence type="ECO:0000313" key="1">
    <source>
        <dbReference type="EMBL" id="ESP86852.1"/>
    </source>
</evidence>
<comment type="caution">
    <text evidence="1">The sequence shown here is derived from an EMBL/GenBank/DDBJ whole genome shotgun (WGS) entry which is preliminary data.</text>
</comment>
<keyword evidence="2" id="KW-1185">Reference proteome</keyword>
<evidence type="ECO:0000313" key="2">
    <source>
        <dbReference type="Proteomes" id="UP000017840"/>
    </source>
</evidence>
<organism evidence="1 2">
    <name type="scientific">Candidatus Halobonum tyrrellensis G22</name>
    <dbReference type="NCBI Taxonomy" id="1324957"/>
    <lineage>
        <taxon>Archaea</taxon>
        <taxon>Methanobacteriati</taxon>
        <taxon>Methanobacteriota</taxon>
        <taxon>Stenosarchaea group</taxon>
        <taxon>Halobacteria</taxon>
        <taxon>Halobacteriales</taxon>
        <taxon>Haloferacaceae</taxon>
        <taxon>Candidatus Halobonum</taxon>
    </lineage>
</organism>
<accession>V4IUJ5</accession>
<reference evidence="1 2" key="1">
    <citation type="journal article" date="2013" name="Genome Announc.">
        <title>Draft Genome Sequence of 'Candidatus Halobonum tyrrellensis' Strain G22, Isolated from the Hypersaline Waters of Lake Tyrrell, Australia.</title>
        <authorList>
            <person name="Ugalde J.A."/>
            <person name="Narasingarao P."/>
            <person name="Kuo S."/>
            <person name="Podell S."/>
            <person name="Allen E.E."/>
        </authorList>
    </citation>
    <scope>NUCLEOTIDE SEQUENCE [LARGE SCALE GENOMIC DNA]</scope>
    <source>
        <strain evidence="1 2">G22</strain>
    </source>
</reference>
<name>V4IUJ5_9EURY</name>